<gene>
    <name evidence="2" type="ordered locus">TERTU_3726</name>
</gene>
<evidence type="ECO:0000313" key="2">
    <source>
        <dbReference type="EMBL" id="ACR10801.1"/>
    </source>
</evidence>
<proteinExistence type="predicted"/>
<dbReference type="OrthoDB" id="9910779at2"/>
<dbReference type="Proteomes" id="UP000009080">
    <property type="component" value="Chromosome"/>
</dbReference>
<dbReference type="AlphaFoldDB" id="C5BSA8"/>
<evidence type="ECO:0000313" key="3">
    <source>
        <dbReference type="Proteomes" id="UP000009080"/>
    </source>
</evidence>
<feature type="compositionally biased region" description="Basic and acidic residues" evidence="1">
    <location>
        <begin position="1"/>
        <end position="22"/>
    </location>
</feature>
<keyword evidence="3" id="KW-1185">Reference proteome</keyword>
<dbReference type="eggNOG" id="ENOG5030SVC">
    <property type="taxonomic scope" value="Bacteria"/>
</dbReference>
<dbReference type="STRING" id="377629.TERTU_3726"/>
<sequence length="439" mass="47601">MRNKVDSAEANSAEEKQPREEPNNLGTVMQRLRGQLQNLGSPLPTRLNKLLIDDAGMTELSRLPSALQMQTLETNSHALNTSVTELALTETAMLEALLVSASAESMPTPPGFTPSDMAGTATRSFSSNVNGVRQNPQLGENSLADKYAAPAQLTSMFGNGFGQHAIAAPTSGMSSRPLAPLYLAKWIEQLLNEAANTATEQGVNAQRTPIAEARENSNKYRENNAPSGANTAPVFAHRGREEFKHIKQHNSENNHLAKLQLFQDPKQDLKQHQNTANTLEKKVNKHPAHSQQRSAFDKTALKSPLLNGTTTPQDFDHTHNKFAATGLVLLKQLVATANQSTIDSPAVATKRALNQADNQAHLPAQVASLHEWHSREPGYEPTAVNSQYATPRKQNNPSPFAAGEQNAAADLNEPDPQRIAQLVNEALVEQALLNGVDLS</sequence>
<protein>
    <submittedName>
        <fullName evidence="2">Uncharacterized protein</fullName>
    </submittedName>
</protein>
<feature type="region of interest" description="Disordered" evidence="1">
    <location>
        <begin position="1"/>
        <end position="25"/>
    </location>
</feature>
<accession>C5BSA8</accession>
<dbReference type="KEGG" id="ttu:TERTU_3726"/>
<name>C5BSA8_TERTT</name>
<dbReference type="EMBL" id="CP001614">
    <property type="protein sequence ID" value="ACR10801.1"/>
    <property type="molecule type" value="Genomic_DNA"/>
</dbReference>
<feature type="region of interest" description="Disordered" evidence="1">
    <location>
        <begin position="280"/>
        <end position="317"/>
    </location>
</feature>
<reference evidence="2 3" key="1">
    <citation type="journal article" date="2009" name="PLoS ONE">
        <title>The complete genome of Teredinibacter turnerae T7901: an intracellular endosymbiont of marine wood-boring bivalves (shipworms).</title>
        <authorList>
            <person name="Yang J.C."/>
            <person name="Madupu R."/>
            <person name="Durkin A.S."/>
            <person name="Ekborg N.A."/>
            <person name="Pedamallu C.S."/>
            <person name="Hostetler J.B."/>
            <person name="Radune D."/>
            <person name="Toms B.S."/>
            <person name="Henrissat B."/>
            <person name="Coutinho P.M."/>
            <person name="Schwarz S."/>
            <person name="Field L."/>
            <person name="Trindade-Silva A.E."/>
            <person name="Soares C.A.G."/>
            <person name="Elshahawi S."/>
            <person name="Hanora A."/>
            <person name="Schmidt E.W."/>
            <person name="Haygood M.G."/>
            <person name="Posfai J."/>
            <person name="Benner J."/>
            <person name="Madinger C."/>
            <person name="Nove J."/>
            <person name="Anton B."/>
            <person name="Chaudhary K."/>
            <person name="Foster J."/>
            <person name="Holman A."/>
            <person name="Kumar S."/>
            <person name="Lessard P.A."/>
            <person name="Luyten Y.A."/>
            <person name="Slatko B."/>
            <person name="Wood N."/>
            <person name="Wu B."/>
            <person name="Teplitski M."/>
            <person name="Mougous J.D."/>
            <person name="Ward N."/>
            <person name="Eisen J.A."/>
            <person name="Badger J.H."/>
            <person name="Distel D.L."/>
        </authorList>
    </citation>
    <scope>NUCLEOTIDE SEQUENCE [LARGE SCALE GENOMIC DNA]</scope>
    <source>
        <strain evidence="3">ATCC 39867 / T7901</strain>
    </source>
</reference>
<organism evidence="2 3">
    <name type="scientific">Teredinibacter turnerae (strain ATCC 39867 / T7901)</name>
    <dbReference type="NCBI Taxonomy" id="377629"/>
    <lineage>
        <taxon>Bacteria</taxon>
        <taxon>Pseudomonadati</taxon>
        <taxon>Pseudomonadota</taxon>
        <taxon>Gammaproteobacteria</taxon>
        <taxon>Cellvibrionales</taxon>
        <taxon>Cellvibrionaceae</taxon>
        <taxon>Teredinibacter</taxon>
    </lineage>
</organism>
<dbReference type="RefSeq" id="WP_015816913.1">
    <property type="nucleotide sequence ID" value="NC_012997.1"/>
</dbReference>
<evidence type="ECO:0000256" key="1">
    <source>
        <dbReference type="SAM" id="MobiDB-lite"/>
    </source>
</evidence>
<dbReference type="HOGENOM" id="CLU_623929_0_0_6"/>